<dbReference type="Proteomes" id="UP001597260">
    <property type="component" value="Unassembled WGS sequence"/>
</dbReference>
<comment type="caution">
    <text evidence="1">The sequence shown here is derived from an EMBL/GenBank/DDBJ whole genome shotgun (WGS) entry which is preliminary data.</text>
</comment>
<evidence type="ECO:0000313" key="1">
    <source>
        <dbReference type="EMBL" id="MFD1321423.1"/>
    </source>
</evidence>
<organism evidence="1 2">
    <name type="scientific">Micromonospora sonneratiae</name>
    <dbReference type="NCBI Taxonomy" id="1184706"/>
    <lineage>
        <taxon>Bacteria</taxon>
        <taxon>Bacillati</taxon>
        <taxon>Actinomycetota</taxon>
        <taxon>Actinomycetes</taxon>
        <taxon>Micromonosporales</taxon>
        <taxon>Micromonosporaceae</taxon>
        <taxon>Micromonospora</taxon>
    </lineage>
</organism>
<dbReference type="RefSeq" id="WP_377569473.1">
    <property type="nucleotide sequence ID" value="NZ_JBHTMP010000011.1"/>
</dbReference>
<name>A0ABW3YAD9_9ACTN</name>
<reference evidence="2" key="1">
    <citation type="journal article" date="2019" name="Int. J. Syst. Evol. Microbiol.">
        <title>The Global Catalogue of Microorganisms (GCM) 10K type strain sequencing project: providing services to taxonomists for standard genome sequencing and annotation.</title>
        <authorList>
            <consortium name="The Broad Institute Genomics Platform"/>
            <consortium name="The Broad Institute Genome Sequencing Center for Infectious Disease"/>
            <person name="Wu L."/>
            <person name="Ma J."/>
        </authorList>
    </citation>
    <scope>NUCLEOTIDE SEQUENCE [LARGE SCALE GENOMIC DNA]</scope>
    <source>
        <strain evidence="2">JCM 31037</strain>
    </source>
</reference>
<protein>
    <submittedName>
        <fullName evidence="1">Uncharacterized protein</fullName>
    </submittedName>
</protein>
<gene>
    <name evidence="1" type="ORF">ACFQ4H_10015</name>
</gene>
<keyword evidence="2" id="KW-1185">Reference proteome</keyword>
<accession>A0ABW3YAD9</accession>
<dbReference type="EMBL" id="JBHTMP010000011">
    <property type="protein sequence ID" value="MFD1321423.1"/>
    <property type="molecule type" value="Genomic_DNA"/>
</dbReference>
<proteinExistence type="predicted"/>
<sequence>MTEEAQLKKPRFEPVHVELDWYDGPQAGLADVDGVVHYFHTVHYAVGDSEPDDDYYVWPASDVAVAWEREQWAIFVDWNARYEAGTTEVESHPGHGGVDSRYDELTELLAPCRMIPDGARRLTAEWQWLSGSTRYHIEGVDYRVNWRESQGSASPTSTSR</sequence>
<evidence type="ECO:0000313" key="2">
    <source>
        <dbReference type="Proteomes" id="UP001597260"/>
    </source>
</evidence>